<sequence length="90" mass="10698">MLAHHISNRQKPTVVNRQDGRQTYQPIRRPISLHFNQSEGLNRNKPSKMATKIPFSPYFYAKMKINVPILKIQMTAFQWFQIKIKDQTKQ</sequence>
<dbReference type="EMBL" id="JAIWYP010000008">
    <property type="protein sequence ID" value="KAH3786051.1"/>
    <property type="molecule type" value="Genomic_DNA"/>
</dbReference>
<organism evidence="2 3">
    <name type="scientific">Dreissena polymorpha</name>
    <name type="common">Zebra mussel</name>
    <name type="synonym">Mytilus polymorpha</name>
    <dbReference type="NCBI Taxonomy" id="45954"/>
    <lineage>
        <taxon>Eukaryota</taxon>
        <taxon>Metazoa</taxon>
        <taxon>Spiralia</taxon>
        <taxon>Lophotrochozoa</taxon>
        <taxon>Mollusca</taxon>
        <taxon>Bivalvia</taxon>
        <taxon>Autobranchia</taxon>
        <taxon>Heteroconchia</taxon>
        <taxon>Euheterodonta</taxon>
        <taxon>Imparidentia</taxon>
        <taxon>Neoheterodontei</taxon>
        <taxon>Myida</taxon>
        <taxon>Dreissenoidea</taxon>
        <taxon>Dreissenidae</taxon>
        <taxon>Dreissena</taxon>
    </lineage>
</organism>
<evidence type="ECO:0000256" key="1">
    <source>
        <dbReference type="SAM" id="MobiDB-lite"/>
    </source>
</evidence>
<proteinExistence type="predicted"/>
<evidence type="ECO:0000313" key="2">
    <source>
        <dbReference type="EMBL" id="KAH3786051.1"/>
    </source>
</evidence>
<keyword evidence="3" id="KW-1185">Reference proteome</keyword>
<accession>A0A9D4IS32</accession>
<evidence type="ECO:0000313" key="3">
    <source>
        <dbReference type="Proteomes" id="UP000828390"/>
    </source>
</evidence>
<name>A0A9D4IS32_DREPO</name>
<gene>
    <name evidence="2" type="ORF">DPMN_164152</name>
</gene>
<reference evidence="2" key="2">
    <citation type="submission" date="2020-11" db="EMBL/GenBank/DDBJ databases">
        <authorList>
            <person name="McCartney M.A."/>
            <person name="Auch B."/>
            <person name="Kono T."/>
            <person name="Mallez S."/>
            <person name="Becker A."/>
            <person name="Gohl D.M."/>
            <person name="Silverstein K.A.T."/>
            <person name="Koren S."/>
            <person name="Bechman K.B."/>
            <person name="Herman A."/>
            <person name="Abrahante J.E."/>
            <person name="Garbe J."/>
        </authorList>
    </citation>
    <scope>NUCLEOTIDE SEQUENCE</scope>
    <source>
        <strain evidence="2">Duluth1</strain>
        <tissue evidence="2">Whole animal</tissue>
    </source>
</reference>
<protein>
    <submittedName>
        <fullName evidence="2">Uncharacterized protein</fullName>
    </submittedName>
</protein>
<feature type="compositionally biased region" description="Polar residues" evidence="1">
    <location>
        <begin position="9"/>
        <end position="25"/>
    </location>
</feature>
<reference evidence="2" key="1">
    <citation type="journal article" date="2019" name="bioRxiv">
        <title>The Genome of the Zebra Mussel, Dreissena polymorpha: A Resource for Invasive Species Research.</title>
        <authorList>
            <person name="McCartney M.A."/>
            <person name="Auch B."/>
            <person name="Kono T."/>
            <person name="Mallez S."/>
            <person name="Zhang Y."/>
            <person name="Obille A."/>
            <person name="Becker A."/>
            <person name="Abrahante J.E."/>
            <person name="Garbe J."/>
            <person name="Badalamenti J.P."/>
            <person name="Herman A."/>
            <person name="Mangelson H."/>
            <person name="Liachko I."/>
            <person name="Sullivan S."/>
            <person name="Sone E.D."/>
            <person name="Koren S."/>
            <person name="Silverstein K.A.T."/>
            <person name="Beckman K.B."/>
            <person name="Gohl D.M."/>
        </authorList>
    </citation>
    <scope>NUCLEOTIDE SEQUENCE</scope>
    <source>
        <strain evidence="2">Duluth1</strain>
        <tissue evidence="2">Whole animal</tissue>
    </source>
</reference>
<comment type="caution">
    <text evidence="2">The sequence shown here is derived from an EMBL/GenBank/DDBJ whole genome shotgun (WGS) entry which is preliminary data.</text>
</comment>
<dbReference type="AlphaFoldDB" id="A0A9D4IS32"/>
<feature type="region of interest" description="Disordered" evidence="1">
    <location>
        <begin position="1"/>
        <end position="25"/>
    </location>
</feature>
<dbReference type="Proteomes" id="UP000828390">
    <property type="component" value="Unassembled WGS sequence"/>
</dbReference>